<dbReference type="GO" id="GO:0005737">
    <property type="term" value="C:cytoplasm"/>
    <property type="evidence" value="ECO:0007669"/>
    <property type="project" value="UniProtKB-SubCell"/>
</dbReference>
<dbReference type="GO" id="GO:0003864">
    <property type="term" value="F:3-methyl-2-oxobutanoate hydroxymethyltransferase activity"/>
    <property type="evidence" value="ECO:0007669"/>
    <property type="project" value="UniProtKB-UniRule"/>
</dbReference>
<comment type="catalytic activity">
    <reaction evidence="7">
        <text>(6R)-5,10-methylene-5,6,7,8-tetrahydrofolate + 3-methyl-2-oxobutanoate + H2O = 2-dehydropantoate + (6S)-5,6,7,8-tetrahydrofolate</text>
        <dbReference type="Rhea" id="RHEA:11824"/>
        <dbReference type="ChEBI" id="CHEBI:11561"/>
        <dbReference type="ChEBI" id="CHEBI:11851"/>
        <dbReference type="ChEBI" id="CHEBI:15377"/>
        <dbReference type="ChEBI" id="CHEBI:15636"/>
        <dbReference type="ChEBI" id="CHEBI:57453"/>
        <dbReference type="EC" id="2.1.2.11"/>
    </reaction>
</comment>
<feature type="active site" description="Proton acceptor" evidence="7 8">
    <location>
        <position position="178"/>
    </location>
</feature>
<dbReference type="CDD" id="cd06557">
    <property type="entry name" value="KPHMT-like"/>
    <property type="match status" value="1"/>
</dbReference>
<dbReference type="InterPro" id="IPR003700">
    <property type="entry name" value="Pantoate_hydroxy_MeTrfase"/>
</dbReference>
<dbReference type="InterPro" id="IPR015813">
    <property type="entry name" value="Pyrv/PenolPyrv_kinase-like_dom"/>
</dbReference>
<accession>A0A1G9D514</accession>
<comment type="function">
    <text evidence="6 7">Catalyzes the reversible reaction in which hydroxymethyl group from 5,10-methylenetetrahydrofolate is transferred onto alpha-ketoisovalerate to form ketopantoate.</text>
</comment>
<feature type="binding site" evidence="7 10">
    <location>
        <position position="41"/>
    </location>
    <ligand>
        <name>Mg(2+)</name>
        <dbReference type="ChEBI" id="CHEBI:18420"/>
    </ligand>
</feature>
<dbReference type="RefSeq" id="WP_091471785.1">
    <property type="nucleotide sequence ID" value="NZ_FNFX01000003.1"/>
</dbReference>
<evidence type="ECO:0000313" key="11">
    <source>
        <dbReference type="EMBL" id="SDK59009.1"/>
    </source>
</evidence>
<dbReference type="AlphaFoldDB" id="A0A1G9D514"/>
<dbReference type="NCBIfam" id="NF001452">
    <property type="entry name" value="PRK00311.1"/>
    <property type="match status" value="1"/>
</dbReference>
<dbReference type="GO" id="GO:0000287">
    <property type="term" value="F:magnesium ion binding"/>
    <property type="evidence" value="ECO:0007669"/>
    <property type="project" value="TreeGrafter"/>
</dbReference>
<feature type="binding site" evidence="7 9">
    <location>
        <position position="109"/>
    </location>
    <ligand>
        <name>3-methyl-2-oxobutanoate</name>
        <dbReference type="ChEBI" id="CHEBI:11851"/>
    </ligand>
</feature>
<dbReference type="PANTHER" id="PTHR20881:SF0">
    <property type="entry name" value="3-METHYL-2-OXOBUTANOATE HYDROXYMETHYLTRANSFERASE"/>
    <property type="match status" value="1"/>
</dbReference>
<evidence type="ECO:0000256" key="2">
    <source>
        <dbReference type="ARBA" id="ARBA00008676"/>
    </source>
</evidence>
<evidence type="ECO:0000256" key="4">
    <source>
        <dbReference type="ARBA" id="ARBA00022655"/>
    </source>
</evidence>
<organism evidence="11 12">
    <name type="scientific">Methylophilus rhizosphaerae</name>
    <dbReference type="NCBI Taxonomy" id="492660"/>
    <lineage>
        <taxon>Bacteria</taxon>
        <taxon>Pseudomonadati</taxon>
        <taxon>Pseudomonadota</taxon>
        <taxon>Betaproteobacteria</taxon>
        <taxon>Nitrosomonadales</taxon>
        <taxon>Methylophilaceae</taxon>
        <taxon>Methylophilus</taxon>
    </lineage>
</organism>
<proteinExistence type="inferred from homology"/>
<dbReference type="Gene3D" id="3.20.20.60">
    <property type="entry name" value="Phosphoenolpyruvate-binding domains"/>
    <property type="match status" value="1"/>
</dbReference>
<dbReference type="OrthoDB" id="9781789at2"/>
<name>A0A1G9D514_9PROT</name>
<comment type="subunit">
    <text evidence="3 7">Homodecamer; pentamer of dimers.</text>
</comment>
<dbReference type="SUPFAM" id="SSF51621">
    <property type="entry name" value="Phosphoenolpyruvate/pyruvate domain"/>
    <property type="match status" value="1"/>
</dbReference>
<evidence type="ECO:0000256" key="5">
    <source>
        <dbReference type="ARBA" id="ARBA00022679"/>
    </source>
</evidence>
<keyword evidence="7 10" id="KW-0460">Magnesium</keyword>
<dbReference type="STRING" id="492660.SAMN05192566_1788"/>
<dbReference type="EC" id="2.1.2.11" evidence="7"/>
<dbReference type="Pfam" id="PF02548">
    <property type="entry name" value="Pantoate_transf"/>
    <property type="match status" value="1"/>
</dbReference>
<keyword evidence="12" id="KW-1185">Reference proteome</keyword>
<dbReference type="FunFam" id="3.20.20.60:FF:000003">
    <property type="entry name" value="3-methyl-2-oxobutanoate hydroxymethyltransferase"/>
    <property type="match status" value="1"/>
</dbReference>
<keyword evidence="7 10" id="KW-0479">Metal-binding</keyword>
<keyword evidence="7" id="KW-0963">Cytoplasm</keyword>
<evidence type="ECO:0000256" key="7">
    <source>
        <dbReference type="HAMAP-Rule" id="MF_00156"/>
    </source>
</evidence>
<dbReference type="GO" id="GO:0008168">
    <property type="term" value="F:methyltransferase activity"/>
    <property type="evidence" value="ECO:0007669"/>
    <property type="project" value="UniProtKB-KW"/>
</dbReference>
<feature type="binding site" evidence="7 10">
    <location>
        <position position="80"/>
    </location>
    <ligand>
        <name>Mg(2+)</name>
        <dbReference type="ChEBI" id="CHEBI:18420"/>
    </ligand>
</feature>
<evidence type="ECO:0000256" key="6">
    <source>
        <dbReference type="ARBA" id="ARBA00056497"/>
    </source>
</evidence>
<evidence type="ECO:0000256" key="10">
    <source>
        <dbReference type="PIRSR" id="PIRSR000388-3"/>
    </source>
</evidence>
<gene>
    <name evidence="7" type="primary">panB</name>
    <name evidence="11" type="ORF">SAMN05192566_1788</name>
</gene>
<dbReference type="InterPro" id="IPR040442">
    <property type="entry name" value="Pyrv_kinase-like_dom_sf"/>
</dbReference>
<dbReference type="GO" id="GO:0032259">
    <property type="term" value="P:methylation"/>
    <property type="evidence" value="ECO:0007669"/>
    <property type="project" value="UniProtKB-KW"/>
</dbReference>
<dbReference type="HAMAP" id="MF_00156">
    <property type="entry name" value="PanB"/>
    <property type="match status" value="1"/>
</dbReference>
<sequence length="269" mass="28068">MLKQLLTKASAGEKIAMLTCYDATFAKLMALAGVDVLLVGDSLGMVIQGASDTLGVTMQDMLYHTRIVAKGAPDTIIMSDMPANSYEHDMAEALVNARALIAAGAHIIKIEGGGQMVETARHLVTNGIPVCSHLGFTPQSVEKLGGYKIQGKTAEGAQAMLADAQAMADAGVSMVLFEMVPAALAMQITNNIPVPTIGIGAGAGCSGQVLVLQDLLGIYTGPAGKAPQDYKAPRFAENFLQQSGSVQQAIAAYVQAVKSGQFPEQKHSY</sequence>
<comment type="pathway">
    <text evidence="1 7">Cofactor biosynthesis; (R)-pantothenate biosynthesis; (R)-pantoate from 3-methyl-2-oxobutanoate: step 1/2.</text>
</comment>
<dbReference type="UniPathway" id="UPA00028">
    <property type="reaction ID" value="UER00003"/>
</dbReference>
<comment type="similarity">
    <text evidence="2 7">Belongs to the PanB family.</text>
</comment>
<dbReference type="PANTHER" id="PTHR20881">
    <property type="entry name" value="3-METHYL-2-OXOBUTANOATE HYDROXYMETHYLTRANSFERASE"/>
    <property type="match status" value="1"/>
</dbReference>
<dbReference type="EMBL" id="FNFX01000003">
    <property type="protein sequence ID" value="SDK59009.1"/>
    <property type="molecule type" value="Genomic_DNA"/>
</dbReference>
<evidence type="ECO:0000256" key="8">
    <source>
        <dbReference type="PIRSR" id="PIRSR000388-1"/>
    </source>
</evidence>
<keyword evidence="5 7" id="KW-0808">Transferase</keyword>
<comment type="subcellular location">
    <subcellularLocation>
        <location evidence="7">Cytoplasm</location>
    </subcellularLocation>
</comment>
<feature type="binding site" evidence="7 9">
    <location>
        <position position="80"/>
    </location>
    <ligand>
        <name>3-methyl-2-oxobutanoate</name>
        <dbReference type="ChEBI" id="CHEBI:11851"/>
    </ligand>
</feature>
<feature type="binding site" evidence="7 9">
    <location>
        <begin position="41"/>
        <end position="42"/>
    </location>
    <ligand>
        <name>3-methyl-2-oxobutanoate</name>
        <dbReference type="ChEBI" id="CHEBI:11851"/>
    </ligand>
</feature>
<dbReference type="GO" id="GO:0015940">
    <property type="term" value="P:pantothenate biosynthetic process"/>
    <property type="evidence" value="ECO:0007669"/>
    <property type="project" value="UniProtKB-UniRule"/>
</dbReference>
<dbReference type="NCBIfam" id="TIGR00222">
    <property type="entry name" value="panB"/>
    <property type="match status" value="1"/>
</dbReference>
<keyword evidence="11" id="KW-0489">Methyltransferase</keyword>
<comment type="cofactor">
    <cofactor evidence="7 10">
        <name>Mg(2+)</name>
        <dbReference type="ChEBI" id="CHEBI:18420"/>
    </cofactor>
    <text evidence="7 10">Binds 1 Mg(2+) ion per subunit.</text>
</comment>
<evidence type="ECO:0000256" key="1">
    <source>
        <dbReference type="ARBA" id="ARBA00005033"/>
    </source>
</evidence>
<evidence type="ECO:0000256" key="9">
    <source>
        <dbReference type="PIRSR" id="PIRSR000388-2"/>
    </source>
</evidence>
<dbReference type="PIRSF" id="PIRSF000388">
    <property type="entry name" value="Pantoate_hydroxy_MeTrfase"/>
    <property type="match status" value="1"/>
</dbReference>
<reference evidence="12" key="1">
    <citation type="submission" date="2016-10" db="EMBL/GenBank/DDBJ databases">
        <authorList>
            <person name="Varghese N."/>
            <person name="Submissions S."/>
        </authorList>
    </citation>
    <scope>NUCLEOTIDE SEQUENCE [LARGE SCALE GENOMIC DNA]</scope>
    <source>
        <strain evidence="12">CBMB127</strain>
    </source>
</reference>
<feature type="binding site" evidence="7 10">
    <location>
        <position position="111"/>
    </location>
    <ligand>
        <name>Mg(2+)</name>
        <dbReference type="ChEBI" id="CHEBI:18420"/>
    </ligand>
</feature>
<keyword evidence="4 7" id="KW-0566">Pantothenate biosynthesis</keyword>
<evidence type="ECO:0000256" key="3">
    <source>
        <dbReference type="ARBA" id="ARBA00011424"/>
    </source>
</evidence>
<evidence type="ECO:0000313" key="12">
    <source>
        <dbReference type="Proteomes" id="UP000198629"/>
    </source>
</evidence>
<dbReference type="Proteomes" id="UP000198629">
    <property type="component" value="Unassembled WGS sequence"/>
</dbReference>
<protein>
    <recommendedName>
        <fullName evidence="7">3-methyl-2-oxobutanoate hydroxymethyltransferase</fullName>
        <ecNumber evidence="7">2.1.2.11</ecNumber>
    </recommendedName>
    <alternativeName>
        <fullName evidence="7">Ketopantoate hydroxymethyltransferase</fullName>
        <shortName evidence="7">KPHMT</shortName>
    </alternativeName>
</protein>